<evidence type="ECO:0000259" key="4">
    <source>
        <dbReference type="Pfam" id="PF04676"/>
    </source>
</evidence>
<feature type="compositionally biased region" description="Basic and acidic residues" evidence="3">
    <location>
        <begin position="821"/>
        <end position="831"/>
    </location>
</feature>
<dbReference type="PANTHER" id="PTHR12072">
    <property type="entry name" value="CWF19, CELL CYCLE CONTROL PROTEIN"/>
    <property type="match status" value="1"/>
</dbReference>
<comment type="caution">
    <text evidence="6">The sequence shown here is derived from an EMBL/GenBank/DDBJ whole genome shotgun (WGS) entry which is preliminary data.</text>
</comment>
<sequence length="1199" mass="138431">MKFILHLMPICLIEDPYLFFSTFRMSESEEDLNLLQLDGSSDKKKHKKKEKKEKKKKKKKSKKKWKKKNLDSDSSDDSSDESTKDEKEAEPVKVYTAPVKRDDWMLGLGGNDGFGNFSDNKWSFQRQAKEDKKEPSAIIEKAGPGQNSLELNPYWKDGGSGLPPEKEVEERAPRKSKFLRPGDSPPPSYYSRPISPSSSQEPARTSFGASTSSHNEIFPTSFGVERPPPPYVERTEEKQSAEPAPQMTRDEMNRLSARIMKAEMMDDKETVEKLKSQLEGARNALSAAEAEKKDNTLLLTKTDKYGNVRPMYKEELNKDNDKRQWNKKRKKAMDTHAAGMRKIYFADDNKYSLDDLVRQEKLGDTEDQEASMLKMASRKRCDDFEDEYLEGAVKHHDKNIEKRQRRAEKETIKRAQMLESCNKCLQNANKKLMIAVGEHSYLSLPYHTSLTEGHCFIVPSSHASSATTIDEDVWMEMQAFRKSLVRMYEKNDEDVIIMETSLKPGFHMALECVPVPREIGDLAPIYFKKAIMEAGPEWAQNKRVVDLAKGIRNSVPKGFPYFAVDFGLSSGYAHVVEDLNLFPTYFGREIVAGMMDLEPRFWRKPKPENTLQIEEKVDENRVIQIDIFSRVLLTSSELVGVSEESYRELFQLLETVVESYVKEDCKIKKSEFYFVRGTKVEASYQFVRRTAVQSFCFLSNFHNLSYCKDKLIVQTRPLTLEREDTIDFSNILKRPRTITGYFSNPSTIPSNLKSLAKKNKKKQEAFASVRKENSPLSLKTPFLKKSTSEKPKKSMSERAKSTIQKRKVDKSPGRPKRKTAKYADKETQTKQDIRKFLRQKSDVDVISKRHAKYQRSVAEAVCNNNKDKDCDTEEKVLRKSLRKKAICKTTKVEICNKTDLKAMPKDINPSFEADDPIKKPSQEKNTPRKTRNSAKSLVDGSMMSFEEAISNTNIIKMTKPNKTKSSVREKFNQLISSEIKRKDREKAKSKRDFLKSPMKGRQILNLKKLVSPEKSPIKLFHDPSVIKKSKEERLFEYLKALSGGAFLPNPNIEPYKPFLPHDMIFDEIEKVNSLIDLTKGQLIRFVNAEAIRKFIRKTIRGEKTCWRAIEFLECDDYDDSLMNKSIMDVLETDKNSIVTMEIMKNHREYAEKQGKNLLNLCNQVFVTEITVMMEMIRMKRCREITENEMWKSKLKGFDY</sequence>
<dbReference type="GO" id="GO:0071014">
    <property type="term" value="C:post-mRNA release spliceosomal complex"/>
    <property type="evidence" value="ECO:0007669"/>
    <property type="project" value="TreeGrafter"/>
</dbReference>
<feature type="coiled-coil region" evidence="2">
    <location>
        <begin position="264"/>
        <end position="291"/>
    </location>
</feature>
<protein>
    <submittedName>
        <fullName evidence="6">DgyrCDS1310</fullName>
    </submittedName>
</protein>
<keyword evidence="7" id="KW-1185">Reference proteome</keyword>
<dbReference type="InterPro" id="IPR036265">
    <property type="entry name" value="HIT-like_sf"/>
</dbReference>
<feature type="region of interest" description="Disordered" evidence="3">
    <location>
        <begin position="34"/>
        <end position="251"/>
    </location>
</feature>
<gene>
    <name evidence="6" type="ORF">DGYR_LOCUS1272</name>
</gene>
<feature type="compositionally biased region" description="Basic residues" evidence="3">
    <location>
        <begin position="43"/>
        <end position="67"/>
    </location>
</feature>
<comment type="similarity">
    <text evidence="1">Belongs to the CWF19 family.</text>
</comment>
<reference evidence="6 7" key="1">
    <citation type="submission" date="2020-08" db="EMBL/GenBank/DDBJ databases">
        <authorList>
            <person name="Hejnol A."/>
        </authorList>
    </citation>
    <scope>NUCLEOTIDE SEQUENCE [LARGE SCALE GENOMIC DNA]</scope>
</reference>
<name>A0A7I8V8R3_9ANNE</name>
<dbReference type="Pfam" id="PF04677">
    <property type="entry name" value="CwfJ_C_1"/>
    <property type="match status" value="1"/>
</dbReference>
<accession>A0A7I8V8R3</accession>
<feature type="compositionally biased region" description="Low complexity" evidence="3">
    <location>
        <begin position="189"/>
        <end position="202"/>
    </location>
</feature>
<dbReference type="InterPro" id="IPR006768">
    <property type="entry name" value="Cwf19-like_C_dom-1"/>
</dbReference>
<dbReference type="PANTHER" id="PTHR12072:SF5">
    <property type="entry name" value="CWF19-LIKE PROTEIN 2"/>
    <property type="match status" value="1"/>
</dbReference>
<organism evidence="6 7">
    <name type="scientific">Dimorphilus gyrociliatus</name>
    <dbReference type="NCBI Taxonomy" id="2664684"/>
    <lineage>
        <taxon>Eukaryota</taxon>
        <taxon>Metazoa</taxon>
        <taxon>Spiralia</taxon>
        <taxon>Lophotrochozoa</taxon>
        <taxon>Annelida</taxon>
        <taxon>Polychaeta</taxon>
        <taxon>Polychaeta incertae sedis</taxon>
        <taxon>Dinophilidae</taxon>
        <taxon>Dimorphilus</taxon>
    </lineage>
</organism>
<dbReference type="OrthoDB" id="2113965at2759"/>
<evidence type="ECO:0000259" key="5">
    <source>
        <dbReference type="Pfam" id="PF04677"/>
    </source>
</evidence>
<dbReference type="InterPro" id="IPR040194">
    <property type="entry name" value="Cwf19-like"/>
</dbReference>
<feature type="region of interest" description="Disordered" evidence="3">
    <location>
        <begin position="763"/>
        <end position="831"/>
    </location>
</feature>
<evidence type="ECO:0000256" key="1">
    <source>
        <dbReference type="ARBA" id="ARBA00006795"/>
    </source>
</evidence>
<feature type="region of interest" description="Disordered" evidence="3">
    <location>
        <begin position="904"/>
        <end position="935"/>
    </location>
</feature>
<feature type="compositionally biased region" description="Basic residues" evidence="3">
    <location>
        <begin position="803"/>
        <end position="820"/>
    </location>
</feature>
<evidence type="ECO:0000313" key="7">
    <source>
        <dbReference type="Proteomes" id="UP000549394"/>
    </source>
</evidence>
<proteinExistence type="inferred from homology"/>
<dbReference type="AlphaFoldDB" id="A0A7I8V8R3"/>
<feature type="compositionally biased region" description="Basic and acidic residues" evidence="3">
    <location>
        <begin position="164"/>
        <end position="173"/>
    </location>
</feature>
<feature type="compositionally biased region" description="Basic and acidic residues" evidence="3">
    <location>
        <begin position="81"/>
        <end position="91"/>
    </location>
</feature>
<feature type="domain" description="Cwf19-like protein C-terminal" evidence="4">
    <location>
        <begin position="537"/>
        <end position="619"/>
    </location>
</feature>
<evidence type="ECO:0000256" key="2">
    <source>
        <dbReference type="SAM" id="Coils"/>
    </source>
</evidence>
<dbReference type="EMBL" id="CAJFCJ010000002">
    <property type="protein sequence ID" value="CAD5112065.1"/>
    <property type="molecule type" value="Genomic_DNA"/>
</dbReference>
<dbReference type="Pfam" id="PF04676">
    <property type="entry name" value="CwfJ_C_2"/>
    <property type="match status" value="1"/>
</dbReference>
<evidence type="ECO:0000256" key="3">
    <source>
        <dbReference type="SAM" id="MobiDB-lite"/>
    </source>
</evidence>
<feature type="compositionally biased region" description="Basic and acidic residues" evidence="3">
    <location>
        <begin position="786"/>
        <end position="800"/>
    </location>
</feature>
<feature type="domain" description="Cwf19-like C-terminal" evidence="5">
    <location>
        <begin position="410"/>
        <end position="528"/>
    </location>
</feature>
<evidence type="ECO:0000313" key="6">
    <source>
        <dbReference type="EMBL" id="CAD5112065.1"/>
    </source>
</evidence>
<dbReference type="SUPFAM" id="SSF54197">
    <property type="entry name" value="HIT-like"/>
    <property type="match status" value="1"/>
</dbReference>
<feature type="compositionally biased region" description="Basic and acidic residues" evidence="3">
    <location>
        <begin position="915"/>
        <end position="926"/>
    </location>
</feature>
<dbReference type="GO" id="GO:0000398">
    <property type="term" value="P:mRNA splicing, via spliceosome"/>
    <property type="evidence" value="ECO:0007669"/>
    <property type="project" value="TreeGrafter"/>
</dbReference>
<keyword evidence="2" id="KW-0175">Coiled coil</keyword>
<dbReference type="InterPro" id="IPR006767">
    <property type="entry name" value="Cwf19-like_C_dom-2"/>
</dbReference>
<dbReference type="Proteomes" id="UP000549394">
    <property type="component" value="Unassembled WGS sequence"/>
</dbReference>